<reference evidence="2 3" key="1">
    <citation type="journal article" date="2012" name="J. Bacteriol.">
        <title>Complete genome sequence of Pelagibacterium halotolerans B2T.</title>
        <authorList>
            <person name="Huo Y.Y."/>
            <person name="Cheng H."/>
            <person name="Han X.F."/>
            <person name="Jiang X.W."/>
            <person name="Sun C."/>
            <person name="Zhang X.Q."/>
            <person name="Zhu X.F."/>
            <person name="Liu Y.F."/>
            <person name="Li P.F."/>
            <person name="Ni P.X."/>
            <person name="Wu M."/>
        </authorList>
    </citation>
    <scope>NUCLEOTIDE SEQUENCE [LARGE SCALE GENOMIC DNA]</scope>
    <source>
        <strain evidence="3">DSM 22347 / JCM 15775 / CGMCC 1.7692 / B2</strain>
    </source>
</reference>
<feature type="compositionally biased region" description="Low complexity" evidence="1">
    <location>
        <begin position="14"/>
        <end position="27"/>
    </location>
</feature>
<dbReference type="STRING" id="1082931.KKY_2659"/>
<sequence>MKPTHSAPDGRGSGAAPAAMPSIPPIGGDDDDDGGEGDEESDSSPDPDSLGFDIVDVRWGRDAGWWTLSIDDRSALLIYAETVYGQSVECWLSELIRVARDEEHFEKLKAKAGSQLEIMQDFEEIAGFVTTSHGEVA</sequence>
<dbReference type="KEGG" id="phl:KKY_2659"/>
<protein>
    <submittedName>
        <fullName evidence="2">Uncharacterized protein</fullName>
    </submittedName>
</protein>
<dbReference type="HOGENOM" id="CLU_1863291_0_0_5"/>
<accession>G4RBJ1</accession>
<proteinExistence type="predicted"/>
<dbReference type="AlphaFoldDB" id="G4RBJ1"/>
<evidence type="ECO:0000313" key="3">
    <source>
        <dbReference type="Proteomes" id="UP000008850"/>
    </source>
</evidence>
<dbReference type="Proteomes" id="UP000008850">
    <property type="component" value="Chromosome"/>
</dbReference>
<name>G4RBJ1_PELHB</name>
<feature type="compositionally biased region" description="Acidic residues" evidence="1">
    <location>
        <begin position="28"/>
        <end position="45"/>
    </location>
</feature>
<evidence type="ECO:0000313" key="2">
    <source>
        <dbReference type="EMBL" id="AEQ52667.1"/>
    </source>
</evidence>
<feature type="region of interest" description="Disordered" evidence="1">
    <location>
        <begin position="1"/>
        <end position="52"/>
    </location>
</feature>
<evidence type="ECO:0000256" key="1">
    <source>
        <dbReference type="SAM" id="MobiDB-lite"/>
    </source>
</evidence>
<gene>
    <name evidence="2" type="ordered locus">KKY_2659</name>
</gene>
<dbReference type="EMBL" id="CP003075">
    <property type="protein sequence ID" value="AEQ52667.1"/>
    <property type="molecule type" value="Genomic_DNA"/>
</dbReference>
<keyword evidence="3" id="KW-1185">Reference proteome</keyword>
<organism evidence="2 3">
    <name type="scientific">Pelagibacterium halotolerans (strain DSM 22347 / JCM 15775 / CGMCC 1.7692 / B2)</name>
    <dbReference type="NCBI Taxonomy" id="1082931"/>
    <lineage>
        <taxon>Bacteria</taxon>
        <taxon>Pseudomonadati</taxon>
        <taxon>Pseudomonadota</taxon>
        <taxon>Alphaproteobacteria</taxon>
        <taxon>Hyphomicrobiales</taxon>
        <taxon>Devosiaceae</taxon>
        <taxon>Pelagibacterium</taxon>
    </lineage>
</organism>